<dbReference type="SUPFAM" id="SSF88946">
    <property type="entry name" value="Sigma2 domain of RNA polymerase sigma factors"/>
    <property type="match status" value="1"/>
</dbReference>
<evidence type="ECO:0000313" key="8">
    <source>
        <dbReference type="Proteomes" id="UP000248790"/>
    </source>
</evidence>
<dbReference type="Pfam" id="PF08281">
    <property type="entry name" value="Sigma70_r4_2"/>
    <property type="match status" value="1"/>
</dbReference>
<sequence length="191" mass="22573">MAPDCTPFERQLIEGCRNGSPQHQEMFYKHFYGFVMAIALRYHPARQEAGSVVNDSFMKVFDRINRYEFTETFRGWLRRIVVNTALDHYRRLAKHTHALDLDQADSQTVLVEDSVISQLTADDILKLLQHLPAQYRMVFNLYEIEGYSHEEIARQLNLSVSSSRVYLVRAKEQLARLVKRYFPNHNERFYP</sequence>
<dbReference type="AlphaFoldDB" id="A0A327X5R6"/>
<dbReference type="PANTHER" id="PTHR43133">
    <property type="entry name" value="RNA POLYMERASE ECF-TYPE SIGMA FACTO"/>
    <property type="match status" value="1"/>
</dbReference>
<evidence type="ECO:0000256" key="2">
    <source>
        <dbReference type="ARBA" id="ARBA00023015"/>
    </source>
</evidence>
<dbReference type="RefSeq" id="WP_111626477.1">
    <property type="nucleotide sequence ID" value="NZ_QLMC01000001.1"/>
</dbReference>
<keyword evidence="4" id="KW-0804">Transcription</keyword>
<dbReference type="Gene3D" id="1.10.10.10">
    <property type="entry name" value="Winged helix-like DNA-binding domain superfamily/Winged helix DNA-binding domain"/>
    <property type="match status" value="1"/>
</dbReference>
<dbReference type="GO" id="GO:0016987">
    <property type="term" value="F:sigma factor activity"/>
    <property type="evidence" value="ECO:0007669"/>
    <property type="project" value="UniProtKB-KW"/>
</dbReference>
<comment type="similarity">
    <text evidence="1">Belongs to the sigma-70 factor family. ECF subfamily.</text>
</comment>
<dbReference type="InterPro" id="IPR013249">
    <property type="entry name" value="RNA_pol_sigma70_r4_t2"/>
</dbReference>
<organism evidence="7 8">
    <name type="scientific">Larkinella arboricola</name>
    <dbReference type="NCBI Taxonomy" id="643671"/>
    <lineage>
        <taxon>Bacteria</taxon>
        <taxon>Pseudomonadati</taxon>
        <taxon>Bacteroidota</taxon>
        <taxon>Cytophagia</taxon>
        <taxon>Cytophagales</taxon>
        <taxon>Spirosomataceae</taxon>
        <taxon>Larkinella</taxon>
    </lineage>
</organism>
<dbReference type="InterPro" id="IPR014284">
    <property type="entry name" value="RNA_pol_sigma-70_dom"/>
</dbReference>
<feature type="domain" description="RNA polymerase sigma factor 70 region 4 type 2" evidence="6">
    <location>
        <begin position="123"/>
        <end position="174"/>
    </location>
</feature>
<dbReference type="Gene3D" id="1.10.1740.10">
    <property type="match status" value="1"/>
</dbReference>
<dbReference type="NCBIfam" id="TIGR02937">
    <property type="entry name" value="sigma70-ECF"/>
    <property type="match status" value="1"/>
</dbReference>
<dbReference type="Pfam" id="PF04542">
    <property type="entry name" value="Sigma70_r2"/>
    <property type="match status" value="1"/>
</dbReference>
<proteinExistence type="inferred from homology"/>
<evidence type="ECO:0000259" key="6">
    <source>
        <dbReference type="Pfam" id="PF08281"/>
    </source>
</evidence>
<dbReference type="SUPFAM" id="SSF88659">
    <property type="entry name" value="Sigma3 and sigma4 domains of RNA polymerase sigma factors"/>
    <property type="match status" value="1"/>
</dbReference>
<evidence type="ECO:0000256" key="3">
    <source>
        <dbReference type="ARBA" id="ARBA00023082"/>
    </source>
</evidence>
<keyword evidence="3" id="KW-0731">Sigma factor</keyword>
<keyword evidence="2" id="KW-0805">Transcription regulation</keyword>
<dbReference type="InterPro" id="IPR013325">
    <property type="entry name" value="RNA_pol_sigma_r2"/>
</dbReference>
<dbReference type="PANTHER" id="PTHR43133:SF46">
    <property type="entry name" value="RNA POLYMERASE SIGMA-70 FACTOR ECF SUBFAMILY"/>
    <property type="match status" value="1"/>
</dbReference>
<evidence type="ECO:0000259" key="5">
    <source>
        <dbReference type="Pfam" id="PF04542"/>
    </source>
</evidence>
<dbReference type="OrthoDB" id="941544at2"/>
<dbReference type="InterPro" id="IPR036388">
    <property type="entry name" value="WH-like_DNA-bd_sf"/>
</dbReference>
<evidence type="ECO:0000313" key="7">
    <source>
        <dbReference type="EMBL" id="RAK02265.1"/>
    </source>
</evidence>
<evidence type="ECO:0000256" key="4">
    <source>
        <dbReference type="ARBA" id="ARBA00023163"/>
    </source>
</evidence>
<dbReference type="CDD" id="cd06171">
    <property type="entry name" value="Sigma70_r4"/>
    <property type="match status" value="1"/>
</dbReference>
<dbReference type="GO" id="GO:0003677">
    <property type="term" value="F:DNA binding"/>
    <property type="evidence" value="ECO:0007669"/>
    <property type="project" value="InterPro"/>
</dbReference>
<gene>
    <name evidence="7" type="ORF">LX87_00385</name>
</gene>
<dbReference type="GO" id="GO:0006352">
    <property type="term" value="P:DNA-templated transcription initiation"/>
    <property type="evidence" value="ECO:0007669"/>
    <property type="project" value="InterPro"/>
</dbReference>
<comment type="caution">
    <text evidence="7">The sequence shown here is derived from an EMBL/GenBank/DDBJ whole genome shotgun (WGS) entry which is preliminary data.</text>
</comment>
<protein>
    <submittedName>
        <fullName evidence="7">RNA polymerase sigma-70 factor (ECF subfamily)</fullName>
    </submittedName>
</protein>
<reference evidence="7 8" key="1">
    <citation type="submission" date="2018-06" db="EMBL/GenBank/DDBJ databases">
        <title>Genomic Encyclopedia of Archaeal and Bacterial Type Strains, Phase II (KMG-II): from individual species to whole genera.</title>
        <authorList>
            <person name="Goeker M."/>
        </authorList>
    </citation>
    <scope>NUCLEOTIDE SEQUENCE [LARGE SCALE GENOMIC DNA]</scope>
    <source>
        <strain evidence="7 8">DSM 21851</strain>
    </source>
</reference>
<dbReference type="InterPro" id="IPR013324">
    <property type="entry name" value="RNA_pol_sigma_r3/r4-like"/>
</dbReference>
<name>A0A327X5R6_LARAB</name>
<accession>A0A327X5R6</accession>
<dbReference type="InterPro" id="IPR007627">
    <property type="entry name" value="RNA_pol_sigma70_r2"/>
</dbReference>
<dbReference type="InterPro" id="IPR039425">
    <property type="entry name" value="RNA_pol_sigma-70-like"/>
</dbReference>
<dbReference type="Proteomes" id="UP000248790">
    <property type="component" value="Unassembled WGS sequence"/>
</dbReference>
<evidence type="ECO:0000256" key="1">
    <source>
        <dbReference type="ARBA" id="ARBA00010641"/>
    </source>
</evidence>
<feature type="domain" description="RNA polymerase sigma-70 region 2" evidence="5">
    <location>
        <begin position="27"/>
        <end position="93"/>
    </location>
</feature>
<dbReference type="EMBL" id="QLMC01000001">
    <property type="protein sequence ID" value="RAK02265.1"/>
    <property type="molecule type" value="Genomic_DNA"/>
</dbReference>
<keyword evidence="8" id="KW-1185">Reference proteome</keyword>